<feature type="compositionally biased region" description="Polar residues" evidence="3">
    <location>
        <begin position="121"/>
        <end position="137"/>
    </location>
</feature>
<dbReference type="SUPFAM" id="SSF50044">
    <property type="entry name" value="SH3-domain"/>
    <property type="match status" value="1"/>
</dbReference>
<keyword evidence="1 2" id="KW-0728">SH3 domain</keyword>
<dbReference type="AlphaFoldDB" id="A0A8H4QN69"/>
<feature type="compositionally biased region" description="Basic residues" evidence="3">
    <location>
        <begin position="149"/>
        <end position="165"/>
    </location>
</feature>
<feature type="region of interest" description="Disordered" evidence="3">
    <location>
        <begin position="89"/>
        <end position="191"/>
    </location>
</feature>
<dbReference type="InterPro" id="IPR032376">
    <property type="entry name" value="DOCK_N"/>
</dbReference>
<dbReference type="GO" id="GO:0005886">
    <property type="term" value="C:plasma membrane"/>
    <property type="evidence" value="ECO:0007669"/>
    <property type="project" value="TreeGrafter"/>
</dbReference>
<sequence length="304" mass="33273">MPWSPLPRIAFAVATYPFSASSPADLPLELGDELYIIEQGGRNGDWFRGYLVAPPSLLAGLTSTKGQTLEARVFSGIFPRSCVEVREVLGEDEDGSDDEVDTYAGDSRPPLTNGHGLRDSGTGSVDASPLASPQSIKELQRKSGGSNKKGARTSKTVKKPRKKRAANGSSPVVSLVQERDPNAPKPPAPVPMLKIGDETPTSASEPLVDEIASCLREWHSTNLHELLLSRQYPLLEKMSTLVQTLDLSRRQFLHNVLTTHELKVLREKTVWELVRGNKLFNDEVIVRDPAERGRVLTGEDSALM</sequence>
<evidence type="ECO:0000259" key="4">
    <source>
        <dbReference type="PROSITE" id="PS50002"/>
    </source>
</evidence>
<evidence type="ECO:0000256" key="1">
    <source>
        <dbReference type="ARBA" id="ARBA00022443"/>
    </source>
</evidence>
<dbReference type="InterPro" id="IPR026791">
    <property type="entry name" value="DOCK"/>
</dbReference>
<evidence type="ECO:0000313" key="5">
    <source>
        <dbReference type="EMBL" id="KAF4613387.1"/>
    </source>
</evidence>
<organism evidence="5 6">
    <name type="scientific">Cudoniella acicularis</name>
    <dbReference type="NCBI Taxonomy" id="354080"/>
    <lineage>
        <taxon>Eukaryota</taxon>
        <taxon>Fungi</taxon>
        <taxon>Dikarya</taxon>
        <taxon>Ascomycota</taxon>
        <taxon>Pezizomycotina</taxon>
        <taxon>Leotiomycetes</taxon>
        <taxon>Helotiales</taxon>
        <taxon>Tricladiaceae</taxon>
        <taxon>Cudoniella</taxon>
    </lineage>
</organism>
<reference evidence="5 6" key="1">
    <citation type="submission" date="2020-03" db="EMBL/GenBank/DDBJ databases">
        <title>Draft Genome Sequence of Cudoniella acicularis.</title>
        <authorList>
            <person name="Buettner E."/>
            <person name="Kellner H."/>
        </authorList>
    </citation>
    <scope>NUCLEOTIDE SEQUENCE [LARGE SCALE GENOMIC DNA]</scope>
    <source>
        <strain evidence="5 6">DSM 108380</strain>
    </source>
</reference>
<comment type="caution">
    <text evidence="5">The sequence shown here is derived from an EMBL/GenBank/DDBJ whole genome shotgun (WGS) entry which is preliminary data.</text>
</comment>
<keyword evidence="6" id="KW-1185">Reference proteome</keyword>
<dbReference type="Gene3D" id="2.30.30.40">
    <property type="entry name" value="SH3 Domains"/>
    <property type="match status" value="1"/>
</dbReference>
<evidence type="ECO:0000256" key="2">
    <source>
        <dbReference type="PROSITE-ProRule" id="PRU00192"/>
    </source>
</evidence>
<evidence type="ECO:0000313" key="6">
    <source>
        <dbReference type="Proteomes" id="UP000566819"/>
    </source>
</evidence>
<feature type="compositionally biased region" description="Acidic residues" evidence="3">
    <location>
        <begin position="90"/>
        <end position="101"/>
    </location>
</feature>
<protein>
    <recommendedName>
        <fullName evidence="4">SH3 domain-containing protein</fullName>
    </recommendedName>
</protein>
<name>A0A8H4QN69_9HELO</name>
<dbReference type="EMBL" id="JAAMPI010002454">
    <property type="protein sequence ID" value="KAF4613387.1"/>
    <property type="molecule type" value="Genomic_DNA"/>
</dbReference>
<dbReference type="GO" id="GO:0005085">
    <property type="term" value="F:guanyl-nucleotide exchange factor activity"/>
    <property type="evidence" value="ECO:0007669"/>
    <property type="project" value="InterPro"/>
</dbReference>
<accession>A0A8H4QN69</accession>
<dbReference type="OrthoDB" id="18896at2759"/>
<evidence type="ECO:0000256" key="3">
    <source>
        <dbReference type="SAM" id="MobiDB-lite"/>
    </source>
</evidence>
<dbReference type="Pfam" id="PF16172">
    <property type="entry name" value="DOCK_N"/>
    <property type="match status" value="1"/>
</dbReference>
<dbReference type="Gene3D" id="1.20.1270.350">
    <property type="entry name" value="Dedicator of cytokinesis N-terminal subdomain"/>
    <property type="match status" value="1"/>
</dbReference>
<dbReference type="GO" id="GO:0005737">
    <property type="term" value="C:cytoplasm"/>
    <property type="evidence" value="ECO:0007669"/>
    <property type="project" value="TreeGrafter"/>
</dbReference>
<dbReference type="PANTHER" id="PTHR45653:SF10">
    <property type="entry name" value="MYOBLAST CITY, ISOFORM B"/>
    <property type="match status" value="1"/>
</dbReference>
<dbReference type="Proteomes" id="UP000566819">
    <property type="component" value="Unassembled WGS sequence"/>
</dbReference>
<dbReference type="InterPro" id="IPR001452">
    <property type="entry name" value="SH3_domain"/>
</dbReference>
<proteinExistence type="predicted"/>
<dbReference type="PROSITE" id="PS50002">
    <property type="entry name" value="SH3"/>
    <property type="match status" value="1"/>
</dbReference>
<feature type="domain" description="SH3" evidence="4">
    <location>
        <begin position="7"/>
        <end position="88"/>
    </location>
</feature>
<dbReference type="GO" id="GO:0007264">
    <property type="term" value="P:small GTPase-mediated signal transduction"/>
    <property type="evidence" value="ECO:0007669"/>
    <property type="project" value="InterPro"/>
</dbReference>
<gene>
    <name evidence="5" type="ORF">G7Y89_g15501</name>
</gene>
<dbReference type="InterPro" id="IPR042455">
    <property type="entry name" value="DOCK_N_sub1"/>
</dbReference>
<dbReference type="InterPro" id="IPR036028">
    <property type="entry name" value="SH3-like_dom_sf"/>
</dbReference>
<dbReference type="PANTHER" id="PTHR45653">
    <property type="entry name" value="DEDICATOR OF CYTOKINESIS"/>
    <property type="match status" value="1"/>
</dbReference>
<dbReference type="GO" id="GO:0031267">
    <property type="term" value="F:small GTPase binding"/>
    <property type="evidence" value="ECO:0007669"/>
    <property type="project" value="TreeGrafter"/>
</dbReference>
<dbReference type="SMART" id="SM00326">
    <property type="entry name" value="SH3"/>
    <property type="match status" value="1"/>
</dbReference>